<accession>A0A8S1M7I4</accession>
<dbReference type="AlphaFoldDB" id="A0A8S1M7I4"/>
<dbReference type="Proteomes" id="UP000688137">
    <property type="component" value="Unassembled WGS sequence"/>
</dbReference>
<comment type="caution">
    <text evidence="1">The sequence shown here is derived from an EMBL/GenBank/DDBJ whole genome shotgun (WGS) entry which is preliminary data.</text>
</comment>
<keyword evidence="3" id="KW-1185">Reference proteome</keyword>
<evidence type="ECO:0000313" key="1">
    <source>
        <dbReference type="EMBL" id="CAD8076067.1"/>
    </source>
</evidence>
<reference evidence="1" key="1">
    <citation type="submission" date="2021-01" db="EMBL/GenBank/DDBJ databases">
        <authorList>
            <consortium name="Genoscope - CEA"/>
            <person name="William W."/>
        </authorList>
    </citation>
    <scope>NUCLEOTIDE SEQUENCE</scope>
</reference>
<evidence type="ECO:0000313" key="2">
    <source>
        <dbReference type="EMBL" id="CAD8076071.1"/>
    </source>
</evidence>
<dbReference type="EMBL" id="CAJJDM010000055">
    <property type="protein sequence ID" value="CAD8076067.1"/>
    <property type="molecule type" value="Genomic_DNA"/>
</dbReference>
<dbReference type="EMBL" id="CAJJDM010000055">
    <property type="protein sequence ID" value="CAD8076071.1"/>
    <property type="molecule type" value="Genomic_DNA"/>
</dbReference>
<name>A0A8S1M7I4_PARPR</name>
<organism evidence="1 3">
    <name type="scientific">Paramecium primaurelia</name>
    <dbReference type="NCBI Taxonomy" id="5886"/>
    <lineage>
        <taxon>Eukaryota</taxon>
        <taxon>Sar</taxon>
        <taxon>Alveolata</taxon>
        <taxon>Ciliophora</taxon>
        <taxon>Intramacronucleata</taxon>
        <taxon>Oligohymenophorea</taxon>
        <taxon>Peniculida</taxon>
        <taxon>Parameciidae</taxon>
        <taxon>Paramecium</taxon>
    </lineage>
</organism>
<proteinExistence type="predicted"/>
<gene>
    <name evidence="1" type="ORF">PPRIM_AZ9-3.1.T0550217</name>
    <name evidence="2" type="ORF">PPRIM_AZ9-3.1.T0550219</name>
</gene>
<protein>
    <submittedName>
        <fullName evidence="1">Uncharacterized protein</fullName>
    </submittedName>
</protein>
<evidence type="ECO:0000313" key="3">
    <source>
        <dbReference type="Proteomes" id="UP000688137"/>
    </source>
</evidence>
<sequence>MIFDLLQYQYDETSKCFYFNTYNQLNYPNLLDFIKSKFISFVHLKERTKFIIISTIKQMFNNNVQFNTIIINLLQSLYLIKTAKIKTKDLNFKFNLSEIK</sequence>